<dbReference type="RefSeq" id="WP_380694121.1">
    <property type="nucleotide sequence ID" value="NZ_JBHRYR010000002.1"/>
</dbReference>
<dbReference type="Gene3D" id="2.60.40.1180">
    <property type="entry name" value="Golgi alpha-mannosidase II"/>
    <property type="match status" value="1"/>
</dbReference>
<comment type="caution">
    <text evidence="2">The sequence shown here is derived from an EMBL/GenBank/DDBJ whole genome shotgun (WGS) entry which is preliminary data.</text>
</comment>
<dbReference type="EMBL" id="JBHRYR010000002">
    <property type="protein sequence ID" value="MFC3852217.1"/>
    <property type="molecule type" value="Genomic_DNA"/>
</dbReference>
<organism evidence="2 3">
    <name type="scientific">Saccharospirillum mangrovi</name>
    <dbReference type="NCBI Taxonomy" id="2161747"/>
    <lineage>
        <taxon>Bacteria</taxon>
        <taxon>Pseudomonadati</taxon>
        <taxon>Pseudomonadota</taxon>
        <taxon>Gammaproteobacteria</taxon>
        <taxon>Oceanospirillales</taxon>
        <taxon>Saccharospirillaceae</taxon>
        <taxon>Saccharospirillum</taxon>
    </lineage>
</organism>
<keyword evidence="3" id="KW-1185">Reference proteome</keyword>
<dbReference type="InterPro" id="IPR013780">
    <property type="entry name" value="Glyco_hydro_b"/>
</dbReference>
<gene>
    <name evidence="2" type="ORF">ACFOOG_05150</name>
</gene>
<sequence length="551" mass="61423">MWRRLLLLASVLLFIFSILLWRATSPSWVELGGVQVNWPRSEQWRLGSHDIEWDVVERRWRIEQQGRIVWQSVPAGPWLNGARRLDDVTVQQLEQGNYQRQVAVCERQEWYELARRENAVVASGTLFCGTQSYPIEFQVSVDAQDRLLLSWETSPDVAITFFEGAMAAGEIVHGFGLQTKQTALQGKRSLARQQIIDPTVSAGDSALAIDGGIYPMLSDRGRGWRVHSAGAAVLDLTQAERWRLETASASGQVMIAQADDPRQLLRRLQDAAPTIPDYFAREALWFTDNGTELVQTAELVANQPLAMRIASDASDGAPAIADVHQHAIALYASWGDQGLGSAVPALLSAALKGDVLDYTVTGGDESWFSLGRLEPRSLELHLRWLELNAFSPMFVLDANAPAEVGHHRLADDDAGLVHLSRLSRLHAALAPYRVRLLTELSERGVPMLRPLWVDFPRDPTAWRLPADQFMLGPHLLVAPILKAAVIERAVYLPAGEWTHLWSGERWLSEGQWIDVLGPIGEPPVFVRDGMPGRAELMALAFELGISHRMEY</sequence>
<dbReference type="InterPro" id="IPR048395">
    <property type="entry name" value="Glyco_hydro_31_C"/>
</dbReference>
<evidence type="ECO:0000313" key="3">
    <source>
        <dbReference type="Proteomes" id="UP001595617"/>
    </source>
</evidence>
<evidence type="ECO:0000313" key="2">
    <source>
        <dbReference type="EMBL" id="MFC3852217.1"/>
    </source>
</evidence>
<accession>A0ABV7ZYI1</accession>
<proteinExistence type="predicted"/>
<reference evidence="3" key="1">
    <citation type="journal article" date="2019" name="Int. J. Syst. Evol. Microbiol.">
        <title>The Global Catalogue of Microorganisms (GCM) 10K type strain sequencing project: providing services to taxonomists for standard genome sequencing and annotation.</title>
        <authorList>
            <consortium name="The Broad Institute Genomics Platform"/>
            <consortium name="The Broad Institute Genome Sequencing Center for Infectious Disease"/>
            <person name="Wu L."/>
            <person name="Ma J."/>
        </authorList>
    </citation>
    <scope>NUCLEOTIDE SEQUENCE [LARGE SCALE GENOMIC DNA]</scope>
    <source>
        <strain evidence="3">IBRC 10765</strain>
    </source>
</reference>
<name>A0ABV7ZYI1_9GAMM</name>
<dbReference type="Gene3D" id="3.20.20.80">
    <property type="entry name" value="Glycosidases"/>
    <property type="match status" value="1"/>
</dbReference>
<dbReference type="Proteomes" id="UP001595617">
    <property type="component" value="Unassembled WGS sequence"/>
</dbReference>
<feature type="domain" description="Glycosyl hydrolase family 31 C-terminal" evidence="1">
    <location>
        <begin position="444"/>
        <end position="529"/>
    </location>
</feature>
<dbReference type="InterPro" id="IPR052990">
    <property type="entry name" value="Sulfoquinovosidase_GH31"/>
</dbReference>
<dbReference type="SUPFAM" id="SSF51011">
    <property type="entry name" value="Glycosyl hydrolase domain"/>
    <property type="match status" value="1"/>
</dbReference>
<dbReference type="PANTHER" id="PTHR46959:SF2">
    <property type="entry name" value="SULFOQUINOVOSIDASE"/>
    <property type="match status" value="1"/>
</dbReference>
<protein>
    <recommendedName>
        <fullName evidence="1">Glycosyl hydrolase family 31 C-terminal domain-containing protein</fullName>
    </recommendedName>
</protein>
<dbReference type="PANTHER" id="PTHR46959">
    <property type="entry name" value="SULFOQUINOVOSIDASE"/>
    <property type="match status" value="1"/>
</dbReference>
<dbReference type="Pfam" id="PF21365">
    <property type="entry name" value="Glyco_hydro_31_3rd"/>
    <property type="match status" value="1"/>
</dbReference>
<evidence type="ECO:0000259" key="1">
    <source>
        <dbReference type="Pfam" id="PF21365"/>
    </source>
</evidence>